<feature type="compositionally biased region" description="Polar residues" evidence="9">
    <location>
        <begin position="445"/>
        <end position="455"/>
    </location>
</feature>
<reference evidence="12" key="1">
    <citation type="submission" date="2021-01" db="EMBL/GenBank/DDBJ databases">
        <authorList>
            <person name="Corre E."/>
            <person name="Pelletier E."/>
            <person name="Niang G."/>
            <person name="Scheremetjew M."/>
            <person name="Finn R."/>
            <person name="Kale V."/>
            <person name="Holt S."/>
            <person name="Cochrane G."/>
            <person name="Meng A."/>
            <person name="Brown T."/>
            <person name="Cohen L."/>
        </authorList>
    </citation>
    <scope>NUCLEOTIDE SEQUENCE</scope>
    <source>
        <strain evidence="12">CCMP2084</strain>
    </source>
</reference>
<protein>
    <recommendedName>
        <fullName evidence="11">Peptidase M43 pregnancy-associated plasma-A domain-containing protein</fullName>
    </recommendedName>
</protein>
<dbReference type="GO" id="GO:0046872">
    <property type="term" value="F:metal ion binding"/>
    <property type="evidence" value="ECO:0007669"/>
    <property type="project" value="UniProtKB-KW"/>
</dbReference>
<evidence type="ECO:0000256" key="1">
    <source>
        <dbReference type="ARBA" id="ARBA00008721"/>
    </source>
</evidence>
<keyword evidence="7" id="KW-0482">Metalloprotease</keyword>
<evidence type="ECO:0000256" key="8">
    <source>
        <dbReference type="ARBA" id="ARBA00023157"/>
    </source>
</evidence>
<keyword evidence="8" id="KW-1015">Disulfide bond</keyword>
<feature type="domain" description="Peptidase M43 pregnancy-associated plasma-A" evidence="11">
    <location>
        <begin position="247"/>
        <end position="301"/>
    </location>
</feature>
<dbReference type="Pfam" id="PF05572">
    <property type="entry name" value="Peptidase_M43"/>
    <property type="match status" value="1"/>
</dbReference>
<dbReference type="EMBL" id="HBHQ01008917">
    <property type="protein sequence ID" value="CAD9814185.1"/>
    <property type="molecule type" value="Transcribed_RNA"/>
</dbReference>
<dbReference type="AlphaFoldDB" id="A0A7S2UB06"/>
<evidence type="ECO:0000259" key="11">
    <source>
        <dbReference type="Pfam" id="PF05572"/>
    </source>
</evidence>
<dbReference type="Gene3D" id="3.40.390.10">
    <property type="entry name" value="Collagenase (Catalytic Domain)"/>
    <property type="match status" value="1"/>
</dbReference>
<evidence type="ECO:0000256" key="4">
    <source>
        <dbReference type="ARBA" id="ARBA00022729"/>
    </source>
</evidence>
<evidence type="ECO:0000313" key="12">
    <source>
        <dbReference type="EMBL" id="CAD9814185.1"/>
    </source>
</evidence>
<keyword evidence="3" id="KW-0479">Metal-binding</keyword>
<evidence type="ECO:0000256" key="5">
    <source>
        <dbReference type="ARBA" id="ARBA00022801"/>
    </source>
</evidence>
<evidence type="ECO:0000256" key="3">
    <source>
        <dbReference type="ARBA" id="ARBA00022723"/>
    </source>
</evidence>
<evidence type="ECO:0000256" key="6">
    <source>
        <dbReference type="ARBA" id="ARBA00022833"/>
    </source>
</evidence>
<dbReference type="SUPFAM" id="SSF55486">
    <property type="entry name" value="Metalloproteases ('zincins'), catalytic domain"/>
    <property type="match status" value="1"/>
</dbReference>
<evidence type="ECO:0000256" key="9">
    <source>
        <dbReference type="SAM" id="MobiDB-lite"/>
    </source>
</evidence>
<accession>A0A7S2UB06</accession>
<feature type="region of interest" description="Disordered" evidence="9">
    <location>
        <begin position="445"/>
        <end position="482"/>
    </location>
</feature>
<keyword evidence="4 10" id="KW-0732">Signal</keyword>
<dbReference type="InterPro" id="IPR024079">
    <property type="entry name" value="MetalloPept_cat_dom_sf"/>
</dbReference>
<proteinExistence type="inferred from homology"/>
<feature type="compositionally biased region" description="Pro residues" evidence="9">
    <location>
        <begin position="458"/>
        <end position="471"/>
    </location>
</feature>
<dbReference type="PROSITE" id="PS51257">
    <property type="entry name" value="PROKAR_LIPOPROTEIN"/>
    <property type="match status" value="1"/>
</dbReference>
<dbReference type="GO" id="GO:0006508">
    <property type="term" value="P:proteolysis"/>
    <property type="evidence" value="ECO:0007669"/>
    <property type="project" value="UniProtKB-KW"/>
</dbReference>
<sequence>MLKRGVVLFVSAMVAGCFLETCNAHSHENPWDDCSTMDPTDKMKLKAIQNEQDMFGKPGVEMYNDDRGQKMKQMAIDIAEAENSDNPSMRDVQTGNVEYTMRGLPLVYHILVGQSRPDTPGNPSATQKQLNFMTEMTNRLYKIYDKVSKTTIQWATFVQDQTIIHDQTYNKDCQYLLPNEVSDIVTKADEWESKLHVIICESNQWSGVASFPFFYPVTDPQHNMVRVEYRAVACNDEDGNFLCEPTNGENISHTRWHRTRSTVLAHELGHLFGLFHTFQGGCWNSGDQVEDTPFEKSSDTDGCPGLLPYDKDRDLFDSGVEDALNEGDLLSCGGKEEDVCGSTCAACCVGDECNRDNSRTEEENPGLPSCCTATAPKDSCGVRPGIDPKNNVMAYIPDWCSYELTPGQMFRMMAQIKAEKDYIYCNYADVFDSAKCSNVPCASTATSPNCPSTDNPAPTSPKSPAPSPAPTRPLTSSPTPEPNPVPDCPTFCPLTGSSCCSGTCFIFVCL</sequence>
<organism evidence="12">
    <name type="scientific">Attheya septentrionalis</name>
    <dbReference type="NCBI Taxonomy" id="420275"/>
    <lineage>
        <taxon>Eukaryota</taxon>
        <taxon>Sar</taxon>
        <taxon>Stramenopiles</taxon>
        <taxon>Ochrophyta</taxon>
        <taxon>Bacillariophyta</taxon>
        <taxon>Coscinodiscophyceae</taxon>
        <taxon>Chaetocerotophycidae</taxon>
        <taxon>Chaetocerotales</taxon>
        <taxon>Attheyaceae</taxon>
        <taxon>Attheya</taxon>
    </lineage>
</organism>
<name>A0A7S2UB06_9STRA</name>
<dbReference type="InterPro" id="IPR008754">
    <property type="entry name" value="Peptidase_M43"/>
</dbReference>
<gene>
    <name evidence="12" type="ORF">ASEP1449_LOCUS6010</name>
</gene>
<evidence type="ECO:0000256" key="7">
    <source>
        <dbReference type="ARBA" id="ARBA00023049"/>
    </source>
</evidence>
<dbReference type="PANTHER" id="PTHR47466:SF1">
    <property type="entry name" value="METALLOPROTEASE MEP1 (AFU_ORTHOLOGUE AFUA_1G07730)-RELATED"/>
    <property type="match status" value="1"/>
</dbReference>
<feature type="signal peptide" evidence="10">
    <location>
        <begin position="1"/>
        <end position="24"/>
    </location>
</feature>
<keyword evidence="5" id="KW-0378">Hydrolase</keyword>
<dbReference type="PANTHER" id="PTHR47466">
    <property type="match status" value="1"/>
</dbReference>
<feature type="chain" id="PRO_5031521795" description="Peptidase M43 pregnancy-associated plasma-A domain-containing protein" evidence="10">
    <location>
        <begin position="25"/>
        <end position="510"/>
    </location>
</feature>
<dbReference type="GO" id="GO:0008237">
    <property type="term" value="F:metallopeptidase activity"/>
    <property type="evidence" value="ECO:0007669"/>
    <property type="project" value="UniProtKB-KW"/>
</dbReference>
<evidence type="ECO:0000256" key="2">
    <source>
        <dbReference type="ARBA" id="ARBA00022670"/>
    </source>
</evidence>
<keyword evidence="6" id="KW-0862">Zinc</keyword>
<evidence type="ECO:0000256" key="10">
    <source>
        <dbReference type="SAM" id="SignalP"/>
    </source>
</evidence>
<keyword evidence="2" id="KW-0645">Protease</keyword>
<comment type="similarity">
    <text evidence="1">Belongs to the peptidase M43B family.</text>
</comment>